<accession>A0A151ZB06</accession>
<dbReference type="Gene3D" id="1.10.1760.20">
    <property type="match status" value="1"/>
</dbReference>
<dbReference type="InterPro" id="IPR029071">
    <property type="entry name" value="Ubiquitin-like_domsf"/>
</dbReference>
<gene>
    <name evidence="3" type="ORF">DLAC_08040</name>
</gene>
<dbReference type="EMBL" id="LODT01000035">
    <property type="protein sequence ID" value="KYQ91133.1"/>
    <property type="molecule type" value="Genomic_DNA"/>
</dbReference>
<comment type="caution">
    <text evidence="3">The sequence shown here is derived from an EMBL/GenBank/DDBJ whole genome shotgun (WGS) entry which is preliminary data.</text>
</comment>
<keyword evidence="1" id="KW-0812">Transmembrane</keyword>
<feature type="transmembrane region" description="Helical" evidence="1">
    <location>
        <begin position="259"/>
        <end position="282"/>
    </location>
</feature>
<dbReference type="PANTHER" id="PTHR34295:SF1">
    <property type="entry name" value="BIOTIN TRANSPORTER BIOY"/>
    <property type="match status" value="1"/>
</dbReference>
<dbReference type="CDD" id="cd17039">
    <property type="entry name" value="Ubl_ubiquitin_like"/>
    <property type="match status" value="1"/>
</dbReference>
<dbReference type="PROSITE" id="PS00290">
    <property type="entry name" value="IG_MHC"/>
    <property type="match status" value="1"/>
</dbReference>
<organism evidence="3 4">
    <name type="scientific">Tieghemostelium lacteum</name>
    <name type="common">Slime mold</name>
    <name type="synonym">Dictyostelium lacteum</name>
    <dbReference type="NCBI Taxonomy" id="361077"/>
    <lineage>
        <taxon>Eukaryota</taxon>
        <taxon>Amoebozoa</taxon>
        <taxon>Evosea</taxon>
        <taxon>Eumycetozoa</taxon>
        <taxon>Dictyostelia</taxon>
        <taxon>Dictyosteliales</taxon>
        <taxon>Raperosteliaceae</taxon>
        <taxon>Tieghemostelium</taxon>
    </lineage>
</organism>
<dbReference type="GO" id="GO:0005886">
    <property type="term" value="C:plasma membrane"/>
    <property type="evidence" value="ECO:0007669"/>
    <property type="project" value="InterPro"/>
</dbReference>
<dbReference type="Pfam" id="PF02632">
    <property type="entry name" value="BioY"/>
    <property type="match status" value="1"/>
</dbReference>
<feature type="transmembrane region" description="Helical" evidence="1">
    <location>
        <begin position="148"/>
        <end position="171"/>
    </location>
</feature>
<dbReference type="InterPro" id="IPR003784">
    <property type="entry name" value="BioY"/>
</dbReference>
<feature type="transmembrane region" description="Helical" evidence="1">
    <location>
        <begin position="111"/>
        <end position="128"/>
    </location>
</feature>
<keyword evidence="4" id="KW-1185">Reference proteome</keyword>
<keyword evidence="1" id="KW-1133">Transmembrane helix</keyword>
<dbReference type="PANTHER" id="PTHR34295">
    <property type="entry name" value="BIOTIN TRANSPORTER BIOY"/>
    <property type="match status" value="1"/>
</dbReference>
<protein>
    <recommendedName>
        <fullName evidence="2">Ubiquitin-like domain-containing protein</fullName>
    </recommendedName>
</protein>
<dbReference type="PROSITE" id="PS50053">
    <property type="entry name" value="UBIQUITIN_2"/>
    <property type="match status" value="1"/>
</dbReference>
<evidence type="ECO:0000313" key="4">
    <source>
        <dbReference type="Proteomes" id="UP000076078"/>
    </source>
</evidence>
<evidence type="ECO:0000313" key="3">
    <source>
        <dbReference type="EMBL" id="KYQ91133.1"/>
    </source>
</evidence>
<dbReference type="GO" id="GO:0015225">
    <property type="term" value="F:biotin transmembrane transporter activity"/>
    <property type="evidence" value="ECO:0007669"/>
    <property type="project" value="InterPro"/>
</dbReference>
<dbReference type="InterPro" id="IPR000626">
    <property type="entry name" value="Ubiquitin-like_dom"/>
</dbReference>
<evidence type="ECO:0000259" key="2">
    <source>
        <dbReference type="PROSITE" id="PS50053"/>
    </source>
</evidence>
<name>A0A151ZB06_TIELA</name>
<dbReference type="STRING" id="361077.A0A151ZB06"/>
<dbReference type="InParanoid" id="A0A151ZB06"/>
<dbReference type="SUPFAM" id="SSF54236">
    <property type="entry name" value="Ubiquitin-like"/>
    <property type="match status" value="1"/>
</dbReference>
<sequence length="309" mass="34771">MGPLELDVLTSFDYYYAETLSGRKLKISTTEQEGLNESVESLKKRIQNDFSQDSEVGDDFQLLHNGKMLSDQERLVERLLNDNNVLQVRRKSYSCFVEHLLSQQKSQWKKWVVRVICVIVGSLFISAMTQIQFHLPHAKEVPVTMQTFAVFLIASLLGWKMGMISVVLYLLEGIAGAPFFSSRGHGAHFMIGATSGYLYGFLLAAGLVGWLAERGNDRVYVFHWRSTFISMILGNLIIYIVGVPVLSHYIGMKLAVSKGLLPFLVGDLLKIILCTALIPSIWKLTAFIFNKDFSFKAGVALFDIKSNKK</sequence>
<dbReference type="AlphaFoldDB" id="A0A151ZB06"/>
<dbReference type="Proteomes" id="UP000076078">
    <property type="component" value="Unassembled WGS sequence"/>
</dbReference>
<feature type="domain" description="Ubiquitin-like" evidence="2">
    <location>
        <begin position="36"/>
        <end position="88"/>
    </location>
</feature>
<dbReference type="InterPro" id="IPR003006">
    <property type="entry name" value="Ig/MHC_CS"/>
</dbReference>
<evidence type="ECO:0000256" key="1">
    <source>
        <dbReference type="SAM" id="Phobius"/>
    </source>
</evidence>
<keyword evidence="1" id="KW-0472">Membrane</keyword>
<dbReference type="OMA" id="RNRYSCF"/>
<proteinExistence type="predicted"/>
<feature type="transmembrane region" description="Helical" evidence="1">
    <location>
        <begin position="191"/>
        <end position="212"/>
    </location>
</feature>
<reference evidence="3 4" key="1">
    <citation type="submission" date="2015-12" db="EMBL/GenBank/DDBJ databases">
        <title>Dictyostelia acquired genes for synthesis and detection of signals that induce cell-type specialization by lateral gene transfer from prokaryotes.</title>
        <authorList>
            <person name="Gloeckner G."/>
            <person name="Schaap P."/>
        </authorList>
    </citation>
    <scope>NUCLEOTIDE SEQUENCE [LARGE SCALE GENOMIC DNA]</scope>
    <source>
        <strain evidence="3 4">TK</strain>
    </source>
</reference>
<feature type="transmembrane region" description="Helical" evidence="1">
    <location>
        <begin position="224"/>
        <end position="247"/>
    </location>
</feature>
<dbReference type="OrthoDB" id="2106225at2759"/>